<name>A0AAE0KQ09_9CHLO</name>
<keyword evidence="8" id="KW-0325">Glycoprotein</keyword>
<accession>A0AAE0KQ09</accession>
<keyword evidence="5" id="KW-1133">Transmembrane helix</keyword>
<keyword evidence="4" id="KW-0735">Signal-anchor</keyword>
<keyword evidence="6" id="KW-0333">Golgi apparatus</keyword>
<dbReference type="Gene3D" id="3.40.50.300">
    <property type="entry name" value="P-loop containing nucleotide triphosphate hydrolases"/>
    <property type="match status" value="1"/>
</dbReference>
<keyword evidence="10" id="KW-0732">Signal</keyword>
<dbReference type="InterPro" id="IPR027417">
    <property type="entry name" value="P-loop_NTPase"/>
</dbReference>
<keyword evidence="7" id="KW-0472">Membrane</keyword>
<proteinExistence type="predicted"/>
<evidence type="ECO:0000256" key="2">
    <source>
        <dbReference type="ARBA" id="ARBA00022679"/>
    </source>
</evidence>
<evidence type="ECO:0000256" key="1">
    <source>
        <dbReference type="ARBA" id="ARBA00004323"/>
    </source>
</evidence>
<reference evidence="11 12" key="1">
    <citation type="journal article" date="2015" name="Genome Biol. Evol.">
        <title>Comparative Genomics of a Bacterivorous Green Alga Reveals Evolutionary Causalities and Consequences of Phago-Mixotrophic Mode of Nutrition.</title>
        <authorList>
            <person name="Burns J.A."/>
            <person name="Paasch A."/>
            <person name="Narechania A."/>
            <person name="Kim E."/>
        </authorList>
    </citation>
    <scope>NUCLEOTIDE SEQUENCE [LARGE SCALE GENOMIC DNA]</scope>
    <source>
        <strain evidence="11 12">PLY_AMNH</strain>
    </source>
</reference>
<keyword evidence="3" id="KW-0812">Transmembrane</keyword>
<organism evidence="11 12">
    <name type="scientific">Cymbomonas tetramitiformis</name>
    <dbReference type="NCBI Taxonomy" id="36881"/>
    <lineage>
        <taxon>Eukaryota</taxon>
        <taxon>Viridiplantae</taxon>
        <taxon>Chlorophyta</taxon>
        <taxon>Pyramimonadophyceae</taxon>
        <taxon>Pyramimonadales</taxon>
        <taxon>Pyramimonadaceae</taxon>
        <taxon>Cymbomonas</taxon>
    </lineage>
</organism>
<dbReference type="InterPro" id="IPR007734">
    <property type="entry name" value="Heparan_SO4_2-O-STrfase"/>
</dbReference>
<evidence type="ECO:0000256" key="10">
    <source>
        <dbReference type="SAM" id="SignalP"/>
    </source>
</evidence>
<keyword evidence="2" id="KW-0808">Transferase</keyword>
<dbReference type="EMBL" id="LGRX02021596">
    <property type="protein sequence ID" value="KAK3256503.1"/>
    <property type="molecule type" value="Genomic_DNA"/>
</dbReference>
<gene>
    <name evidence="11" type="ORF">CYMTET_34361</name>
</gene>
<evidence type="ECO:0000313" key="11">
    <source>
        <dbReference type="EMBL" id="KAK3256503.1"/>
    </source>
</evidence>
<dbReference type="GO" id="GO:0008146">
    <property type="term" value="F:sulfotransferase activity"/>
    <property type="evidence" value="ECO:0007669"/>
    <property type="project" value="InterPro"/>
</dbReference>
<evidence type="ECO:0000256" key="8">
    <source>
        <dbReference type="ARBA" id="ARBA00023180"/>
    </source>
</evidence>
<evidence type="ECO:0000256" key="4">
    <source>
        <dbReference type="ARBA" id="ARBA00022968"/>
    </source>
</evidence>
<evidence type="ECO:0000256" key="7">
    <source>
        <dbReference type="ARBA" id="ARBA00023136"/>
    </source>
</evidence>
<dbReference type="AlphaFoldDB" id="A0AAE0KQ09"/>
<protein>
    <recommendedName>
        <fullName evidence="13">Sulfotransferase</fullName>
    </recommendedName>
</protein>
<dbReference type="PANTHER" id="PTHR12129:SF15">
    <property type="entry name" value="URONYL 2-SULFOTRANSFERASE"/>
    <property type="match status" value="1"/>
</dbReference>
<keyword evidence="12" id="KW-1185">Reference proteome</keyword>
<comment type="subcellular location">
    <subcellularLocation>
        <location evidence="1">Golgi apparatus membrane</location>
        <topology evidence="1">Single-pass type II membrane protein</topology>
    </subcellularLocation>
</comment>
<evidence type="ECO:0008006" key="13">
    <source>
        <dbReference type="Google" id="ProtNLM"/>
    </source>
</evidence>
<dbReference type="Proteomes" id="UP001190700">
    <property type="component" value="Unassembled WGS sequence"/>
</dbReference>
<dbReference type="GO" id="GO:0000139">
    <property type="term" value="C:Golgi membrane"/>
    <property type="evidence" value="ECO:0007669"/>
    <property type="project" value="UniProtKB-SubCell"/>
</dbReference>
<comment type="caution">
    <text evidence="11">The sequence shown here is derived from an EMBL/GenBank/DDBJ whole genome shotgun (WGS) entry which is preliminary data.</text>
</comment>
<sequence length="294" mass="33415">MLHRNIALLCCLWIAHIAGFQSARNNSLHISDSTLGSDAPRRSIRWLHCQKCGTTFGNTVYDYACQIPLQAAMPTVQQCRSTHKKERACRGKTGQPIEEYLLKMWPPEKFCDNLILPFAGHSGLGEGTAHNAAAIFREPFQRSRSHFFFDKQVLWVRNGRGPPQRLDFKSRLEDYMKHPAVVSCQTKMVLGHHCNSDHLISDAEFSTAIQLVEHEFLFVGVFEEWAKSIDLFHCLLGGRSRPQIEYTNTRPSNHAAGPDTGRSSLSSEDRDVALYEAVTRRFSRDLQRCLDLVQ</sequence>
<feature type="signal peptide" evidence="10">
    <location>
        <begin position="1"/>
        <end position="23"/>
    </location>
</feature>
<evidence type="ECO:0000313" key="12">
    <source>
        <dbReference type="Proteomes" id="UP001190700"/>
    </source>
</evidence>
<evidence type="ECO:0000256" key="6">
    <source>
        <dbReference type="ARBA" id="ARBA00023034"/>
    </source>
</evidence>
<evidence type="ECO:0000256" key="9">
    <source>
        <dbReference type="SAM" id="MobiDB-lite"/>
    </source>
</evidence>
<dbReference type="PANTHER" id="PTHR12129">
    <property type="entry name" value="HEPARAN SULFATE 2-O-SULFOTRANSFERASE"/>
    <property type="match status" value="1"/>
</dbReference>
<feature type="chain" id="PRO_5042153299" description="Sulfotransferase" evidence="10">
    <location>
        <begin position="24"/>
        <end position="294"/>
    </location>
</feature>
<evidence type="ECO:0000256" key="3">
    <source>
        <dbReference type="ARBA" id="ARBA00022692"/>
    </source>
</evidence>
<feature type="region of interest" description="Disordered" evidence="9">
    <location>
        <begin position="246"/>
        <end position="267"/>
    </location>
</feature>
<evidence type="ECO:0000256" key="5">
    <source>
        <dbReference type="ARBA" id="ARBA00022989"/>
    </source>
</evidence>